<dbReference type="PANTHER" id="PTHR32468">
    <property type="entry name" value="CATION/H + ANTIPORTER"/>
    <property type="match status" value="1"/>
</dbReference>
<evidence type="ECO:0000256" key="1">
    <source>
        <dbReference type="ARBA" id="ARBA00004141"/>
    </source>
</evidence>
<evidence type="ECO:0000256" key="5">
    <source>
        <dbReference type="ARBA" id="ARBA00023065"/>
    </source>
</evidence>
<evidence type="ECO:0000256" key="8">
    <source>
        <dbReference type="SAM" id="Phobius"/>
    </source>
</evidence>
<keyword evidence="3 8" id="KW-0812">Transmembrane</keyword>
<dbReference type="Pfam" id="PF00999">
    <property type="entry name" value="Na_H_Exchanger"/>
    <property type="match status" value="1"/>
</dbReference>
<feature type="region of interest" description="Disordered" evidence="7">
    <location>
        <begin position="60"/>
        <end position="79"/>
    </location>
</feature>
<reference evidence="10" key="1">
    <citation type="journal article" date="2012" name="PLoS Genet.">
        <title>Comparative analysis of the genomes of two field isolates of the rice blast fungus Magnaporthe oryzae.</title>
        <authorList>
            <person name="Xue M."/>
            <person name="Yang J."/>
            <person name="Li Z."/>
            <person name="Hu S."/>
            <person name="Yao N."/>
            <person name="Dean R.A."/>
            <person name="Zhao W."/>
            <person name="Shen M."/>
            <person name="Zhang H."/>
            <person name="Li C."/>
            <person name="Liu L."/>
            <person name="Cao L."/>
            <person name="Xu X."/>
            <person name="Xing Y."/>
            <person name="Hsiang T."/>
            <person name="Zhang Z."/>
            <person name="Xu J.R."/>
            <person name="Peng Y.L."/>
        </authorList>
    </citation>
    <scope>NUCLEOTIDE SEQUENCE</scope>
    <source>
        <strain evidence="10">Y34</strain>
    </source>
</reference>
<feature type="transmembrane region" description="Helical" evidence="8">
    <location>
        <begin position="218"/>
        <end position="238"/>
    </location>
</feature>
<dbReference type="EMBL" id="JH793577">
    <property type="protein sequence ID" value="ELQ43754.1"/>
    <property type="molecule type" value="Genomic_DNA"/>
</dbReference>
<feature type="transmembrane region" description="Helical" evidence="8">
    <location>
        <begin position="152"/>
        <end position="173"/>
    </location>
</feature>
<evidence type="ECO:0000259" key="9">
    <source>
        <dbReference type="Pfam" id="PF00999"/>
    </source>
</evidence>
<feature type="transmembrane region" description="Helical" evidence="8">
    <location>
        <begin position="317"/>
        <end position="341"/>
    </location>
</feature>
<evidence type="ECO:0000256" key="3">
    <source>
        <dbReference type="ARBA" id="ARBA00022692"/>
    </source>
</evidence>
<accession>A0AA97P864</accession>
<dbReference type="Gene3D" id="1.20.1530.20">
    <property type="match status" value="1"/>
</dbReference>
<evidence type="ECO:0000256" key="4">
    <source>
        <dbReference type="ARBA" id="ARBA00022989"/>
    </source>
</evidence>
<feature type="transmembrane region" description="Helical" evidence="8">
    <location>
        <begin position="501"/>
        <end position="525"/>
    </location>
</feature>
<keyword evidence="2" id="KW-0813">Transport</keyword>
<sequence>MLHTLPPVPQHHDPDPKLQAQLGYGEWNLTVEVNLWYLGPAQAELSYSMVPTLTGVTGDTLKARRKNNQKRQKGSPRASTDPVVWLVALESGGSIAPGDRSGTMATATVTQTVLSTVIAASTSAATAAPSAPPQAGVLEGANPSIYHPKDPIITFIIQASIIIIFCRLLYYPLRYLGQPRVISEVIGGIVLGPSVMARIPGFQAAIFPEASIPNLNNVANLGLIFFMFITALEVDLRLFIENWKIALSVSVAGLVLPFAMGCGIAWGIYNEFASDMVKEINFGVFALFVGTALAITAFPVLCRILTELKLLHTSVGVTTLAAGVGNDVVGWILLALCVSLVNNASGLSALYALLCCLAWILFLFYAVKPAFIWILRRNGSLQDGPSPGMVTLTLLLVMASSFFTAIIGVHPIFGAFLIGLICPHEGGFAIKLTQKIEDFVGVFFLPLYFALSGLNTNIGLLNDGKVWSYVVAIILLAFAGKIIGSTVAARCCGLFWRESAAIGVLMSCKGLVELIVLNIGLQAGILSPRTFTMFVIMALVTTVTTTPLTRWLYPYWYQQKLLRYRRGEIDMDGTPLVPDGGPVPIDNLNPTQIRRVMLYLRLDSLPGLFTFTALLGGTTEKNAPSSKAVTEGSSEADDPVVPTRKHLEVHGLRIMELTDRTSSVMQVTEGADLSESDPIVNTFRTFSQLNGVAVSGRVAIVPTHSYAETLTDQASTISSDLVLIPWSNTGSLTEDQFATHPVTAQQRFTDKAHLDFVNGALFRATKNTAVFIDNGFGSKRPTIEPNRPSYLTRNMSVVSMRSAKDSVLPLANRTHHLLFPFFGGEDDRVALRFVLQLAKNPLLTVTIAHFVREENDGTATEGGRNSTEGQNNAKSVAVTATPKGNSFLDEVDAEDMDVLSKLRTAPPEELAGRVEFQEIMCSSDMVITKEVTELAGKTVALKTRKNAGDMVVIGRRHPKLGDIANEGAGSAYDLRRTLGVVGEALAMGGTMASLLVIQAASTGGS</sequence>
<protein>
    <submittedName>
        <fullName evidence="10">Potassium:hydrogen antiporter</fullName>
    </submittedName>
</protein>
<dbReference type="GO" id="GO:0016020">
    <property type="term" value="C:membrane"/>
    <property type="evidence" value="ECO:0007669"/>
    <property type="project" value="UniProtKB-SubCell"/>
</dbReference>
<organism evidence="10">
    <name type="scientific">Pyricularia oryzae (strain Y34)</name>
    <name type="common">Rice blast fungus</name>
    <name type="synonym">Magnaporthe oryzae</name>
    <dbReference type="NCBI Taxonomy" id="1143189"/>
    <lineage>
        <taxon>Eukaryota</taxon>
        <taxon>Fungi</taxon>
        <taxon>Dikarya</taxon>
        <taxon>Ascomycota</taxon>
        <taxon>Pezizomycotina</taxon>
        <taxon>Sordariomycetes</taxon>
        <taxon>Sordariomycetidae</taxon>
        <taxon>Magnaporthales</taxon>
        <taxon>Pyriculariaceae</taxon>
        <taxon>Pyricularia</taxon>
    </lineage>
</organism>
<name>A0AA97P864_PYRO3</name>
<dbReference type="GO" id="GO:0015297">
    <property type="term" value="F:antiporter activity"/>
    <property type="evidence" value="ECO:0007669"/>
    <property type="project" value="InterPro"/>
</dbReference>
<evidence type="ECO:0000256" key="7">
    <source>
        <dbReference type="SAM" id="MobiDB-lite"/>
    </source>
</evidence>
<feature type="transmembrane region" description="Helical" evidence="8">
    <location>
        <begin position="185"/>
        <end position="206"/>
    </location>
</feature>
<dbReference type="GO" id="GO:1902600">
    <property type="term" value="P:proton transmembrane transport"/>
    <property type="evidence" value="ECO:0007669"/>
    <property type="project" value="InterPro"/>
</dbReference>
<keyword evidence="5" id="KW-0406">Ion transport</keyword>
<feature type="transmembrane region" description="Helical" evidence="8">
    <location>
        <begin position="439"/>
        <end position="460"/>
    </location>
</feature>
<dbReference type="Proteomes" id="UP000011086">
    <property type="component" value="Unassembled WGS sequence"/>
</dbReference>
<proteinExistence type="predicted"/>
<dbReference type="InterPro" id="IPR050794">
    <property type="entry name" value="CPA2_transporter"/>
</dbReference>
<feature type="transmembrane region" description="Helical" evidence="8">
    <location>
        <begin position="347"/>
        <end position="367"/>
    </location>
</feature>
<keyword evidence="6 8" id="KW-0472">Membrane</keyword>
<dbReference type="InterPro" id="IPR038770">
    <property type="entry name" value="Na+/solute_symporter_sf"/>
</dbReference>
<feature type="transmembrane region" description="Helical" evidence="8">
    <location>
        <begin position="245"/>
        <end position="268"/>
    </location>
</feature>
<gene>
    <name evidence="10" type="ORF">OOU_Y34scaffold00134g6</name>
</gene>
<comment type="subcellular location">
    <subcellularLocation>
        <location evidence="1">Membrane</location>
        <topology evidence="1">Multi-pass membrane protein</topology>
    </subcellularLocation>
</comment>
<dbReference type="AlphaFoldDB" id="A0AA97P864"/>
<dbReference type="PANTHER" id="PTHR32468:SF0">
    <property type="entry name" value="K(+)_H(+) ANTIPORTER 1"/>
    <property type="match status" value="1"/>
</dbReference>
<feature type="domain" description="Cation/H+ exchanger transmembrane" evidence="9">
    <location>
        <begin position="162"/>
        <end position="550"/>
    </location>
</feature>
<feature type="transmembrane region" description="Helical" evidence="8">
    <location>
        <begin position="280"/>
        <end position="305"/>
    </location>
</feature>
<evidence type="ECO:0000313" key="10">
    <source>
        <dbReference type="EMBL" id="ELQ43754.1"/>
    </source>
</evidence>
<keyword evidence="4 8" id="KW-1133">Transmembrane helix</keyword>
<feature type="transmembrane region" description="Helical" evidence="8">
    <location>
        <begin position="466"/>
        <end position="489"/>
    </location>
</feature>
<dbReference type="InterPro" id="IPR006153">
    <property type="entry name" value="Cation/H_exchanger_TM"/>
</dbReference>
<feature type="transmembrane region" description="Helical" evidence="8">
    <location>
        <begin position="531"/>
        <end position="553"/>
    </location>
</feature>
<feature type="compositionally biased region" description="Basic residues" evidence="7">
    <location>
        <begin position="63"/>
        <end position="74"/>
    </location>
</feature>
<evidence type="ECO:0000256" key="2">
    <source>
        <dbReference type="ARBA" id="ARBA00022448"/>
    </source>
</evidence>
<evidence type="ECO:0000256" key="6">
    <source>
        <dbReference type="ARBA" id="ARBA00023136"/>
    </source>
</evidence>